<reference evidence="1" key="2">
    <citation type="submission" date="2020-05" db="UniProtKB">
        <authorList>
            <consortium name="EnsemblMetazoa"/>
        </authorList>
    </citation>
    <scope>IDENTIFICATION</scope>
    <source>
        <strain evidence="1">IAEA</strain>
    </source>
</reference>
<name>A0A1A9ZHP0_GLOPL</name>
<evidence type="ECO:0000313" key="1">
    <source>
        <dbReference type="EnsemblMetazoa" id="GPAI014914-PA"/>
    </source>
</evidence>
<organism evidence="1 2">
    <name type="scientific">Glossina pallidipes</name>
    <name type="common">Tsetse fly</name>
    <dbReference type="NCBI Taxonomy" id="7398"/>
    <lineage>
        <taxon>Eukaryota</taxon>
        <taxon>Metazoa</taxon>
        <taxon>Ecdysozoa</taxon>
        <taxon>Arthropoda</taxon>
        <taxon>Hexapoda</taxon>
        <taxon>Insecta</taxon>
        <taxon>Pterygota</taxon>
        <taxon>Neoptera</taxon>
        <taxon>Endopterygota</taxon>
        <taxon>Diptera</taxon>
        <taxon>Brachycera</taxon>
        <taxon>Muscomorpha</taxon>
        <taxon>Hippoboscoidea</taxon>
        <taxon>Glossinidae</taxon>
        <taxon>Glossina</taxon>
    </lineage>
</organism>
<dbReference type="VEuPathDB" id="VectorBase:GPAI014914"/>
<proteinExistence type="predicted"/>
<sequence>MKSENAKFTTNILEGVRNDFDDVNMYITIKFPVNDIIPKTVIMKPIIPNHRGSIGGHLYQYGSTICIISDGTLSAKLTFRPPPNQAFCRAITKKTTIDLDEDETCRSISQSFAPSEVCKEDYPTLKPVASGVSMGFHLMRRTMSPVADNSRTMVSAGLHDVFPFEKNITNALP</sequence>
<dbReference type="AlphaFoldDB" id="A0A1A9ZHP0"/>
<protein>
    <submittedName>
        <fullName evidence="1">Uncharacterized protein</fullName>
    </submittedName>
</protein>
<keyword evidence="2" id="KW-1185">Reference proteome</keyword>
<dbReference type="Proteomes" id="UP000092445">
    <property type="component" value="Unassembled WGS sequence"/>
</dbReference>
<dbReference type="EnsemblMetazoa" id="GPAI014914-RA">
    <property type="protein sequence ID" value="GPAI014914-PA"/>
    <property type="gene ID" value="GPAI014914"/>
</dbReference>
<accession>A0A1A9ZHP0</accession>
<reference evidence="2" key="1">
    <citation type="submission" date="2014-03" db="EMBL/GenBank/DDBJ databases">
        <authorList>
            <person name="Aksoy S."/>
            <person name="Warren W."/>
            <person name="Wilson R.K."/>
        </authorList>
    </citation>
    <scope>NUCLEOTIDE SEQUENCE [LARGE SCALE GENOMIC DNA]</scope>
    <source>
        <strain evidence="2">IAEA</strain>
    </source>
</reference>
<evidence type="ECO:0000313" key="2">
    <source>
        <dbReference type="Proteomes" id="UP000092445"/>
    </source>
</evidence>